<dbReference type="EMBL" id="JBHSAP010000018">
    <property type="protein sequence ID" value="MFC4078093.1"/>
    <property type="molecule type" value="Genomic_DNA"/>
</dbReference>
<dbReference type="Proteomes" id="UP001595843">
    <property type="component" value="Unassembled WGS sequence"/>
</dbReference>
<organism evidence="1 2">
    <name type="scientific">Salinithrix halophila</name>
    <dbReference type="NCBI Taxonomy" id="1485204"/>
    <lineage>
        <taxon>Bacteria</taxon>
        <taxon>Bacillati</taxon>
        <taxon>Bacillota</taxon>
        <taxon>Bacilli</taxon>
        <taxon>Bacillales</taxon>
        <taxon>Thermoactinomycetaceae</taxon>
        <taxon>Salinithrix</taxon>
    </lineage>
</organism>
<keyword evidence="2" id="KW-1185">Reference proteome</keyword>
<gene>
    <name evidence="1" type="ORF">ACFOUO_14920</name>
</gene>
<proteinExistence type="predicted"/>
<reference evidence="2" key="1">
    <citation type="journal article" date="2019" name="Int. J. Syst. Evol. Microbiol.">
        <title>The Global Catalogue of Microorganisms (GCM) 10K type strain sequencing project: providing services to taxonomists for standard genome sequencing and annotation.</title>
        <authorList>
            <consortium name="The Broad Institute Genomics Platform"/>
            <consortium name="The Broad Institute Genome Sequencing Center for Infectious Disease"/>
            <person name="Wu L."/>
            <person name="Ma J."/>
        </authorList>
    </citation>
    <scope>NUCLEOTIDE SEQUENCE [LARGE SCALE GENOMIC DNA]</scope>
    <source>
        <strain evidence="2">IBRC-M 10813</strain>
    </source>
</reference>
<evidence type="ECO:0000313" key="2">
    <source>
        <dbReference type="Proteomes" id="UP001595843"/>
    </source>
</evidence>
<protein>
    <submittedName>
        <fullName evidence="1">Uncharacterized protein</fullName>
    </submittedName>
</protein>
<name>A0ABV8JHU3_9BACL</name>
<evidence type="ECO:0000313" key="1">
    <source>
        <dbReference type="EMBL" id="MFC4078093.1"/>
    </source>
</evidence>
<comment type="caution">
    <text evidence="1">The sequence shown here is derived from an EMBL/GenBank/DDBJ whole genome shotgun (WGS) entry which is preliminary data.</text>
</comment>
<sequence>MQKLARRLFASIFLSVMAAALLSLVPALEEQGRKEPELPVFRPDAPVDLTEHNLVDFLARRPPGLEVRRADWKAGTLNLSLSASGSEERRSRELLTLIRSLLVHTENVNTLRLEVEADVYRFLIDAKRADLDKDPGMKGMNSTSPESYLLRTFRVIPSDEGN</sequence>
<dbReference type="RefSeq" id="WP_380705920.1">
    <property type="nucleotide sequence ID" value="NZ_JBHSAP010000018.1"/>
</dbReference>
<accession>A0ABV8JHU3</accession>